<dbReference type="AlphaFoldDB" id="A0A392TTR3"/>
<feature type="non-terminal residue" evidence="4">
    <location>
        <position position="59"/>
    </location>
</feature>
<dbReference type="SUPFAM" id="SSF56112">
    <property type="entry name" value="Protein kinase-like (PK-like)"/>
    <property type="match status" value="1"/>
</dbReference>
<dbReference type="Proteomes" id="UP000265520">
    <property type="component" value="Unassembled WGS sequence"/>
</dbReference>
<dbReference type="PANTHER" id="PTHR27005:SF470">
    <property type="entry name" value="ASSOCIATED KINASE-LIKE PROTEIN, PUTATIVE-RELATED"/>
    <property type="match status" value="1"/>
</dbReference>
<dbReference type="InterPro" id="IPR045274">
    <property type="entry name" value="WAK-like"/>
</dbReference>
<evidence type="ECO:0000313" key="4">
    <source>
        <dbReference type="EMBL" id="MCI63506.1"/>
    </source>
</evidence>
<dbReference type="EMBL" id="LXQA010638423">
    <property type="protein sequence ID" value="MCI63506.1"/>
    <property type="molecule type" value="Genomic_DNA"/>
</dbReference>
<evidence type="ECO:0000259" key="3">
    <source>
        <dbReference type="PROSITE" id="PS50011"/>
    </source>
</evidence>
<keyword evidence="4" id="KW-0675">Receptor</keyword>
<organism evidence="4 5">
    <name type="scientific">Trifolium medium</name>
    <dbReference type="NCBI Taxonomy" id="97028"/>
    <lineage>
        <taxon>Eukaryota</taxon>
        <taxon>Viridiplantae</taxon>
        <taxon>Streptophyta</taxon>
        <taxon>Embryophyta</taxon>
        <taxon>Tracheophyta</taxon>
        <taxon>Spermatophyta</taxon>
        <taxon>Magnoliopsida</taxon>
        <taxon>eudicotyledons</taxon>
        <taxon>Gunneridae</taxon>
        <taxon>Pentapetalae</taxon>
        <taxon>rosids</taxon>
        <taxon>fabids</taxon>
        <taxon>Fabales</taxon>
        <taxon>Fabaceae</taxon>
        <taxon>Papilionoideae</taxon>
        <taxon>50 kb inversion clade</taxon>
        <taxon>NPAAA clade</taxon>
        <taxon>Hologalegina</taxon>
        <taxon>IRL clade</taxon>
        <taxon>Trifolieae</taxon>
        <taxon>Trifolium</taxon>
    </lineage>
</organism>
<dbReference type="PANTHER" id="PTHR27005">
    <property type="entry name" value="WALL-ASSOCIATED RECEPTOR KINASE-LIKE 21"/>
    <property type="match status" value="1"/>
</dbReference>
<dbReference type="GO" id="GO:0005524">
    <property type="term" value="F:ATP binding"/>
    <property type="evidence" value="ECO:0007669"/>
    <property type="project" value="UniProtKB-KW"/>
</dbReference>
<proteinExistence type="predicted"/>
<keyword evidence="5" id="KW-1185">Reference proteome</keyword>
<dbReference type="Pfam" id="PF00069">
    <property type="entry name" value="Pkinase"/>
    <property type="match status" value="1"/>
</dbReference>
<keyword evidence="2" id="KW-0067">ATP-binding</keyword>
<dbReference type="GO" id="GO:0007166">
    <property type="term" value="P:cell surface receptor signaling pathway"/>
    <property type="evidence" value="ECO:0007669"/>
    <property type="project" value="InterPro"/>
</dbReference>
<dbReference type="PROSITE" id="PS50011">
    <property type="entry name" value="PROTEIN_KINASE_DOM"/>
    <property type="match status" value="1"/>
</dbReference>
<sequence>MVQGTLGYLDPEYMQTHELTEKSDVYSFGVVLAELLTGEKPLSFNRPEENTSLAMHFLS</sequence>
<keyword evidence="1" id="KW-0547">Nucleotide-binding</keyword>
<feature type="domain" description="Protein kinase" evidence="3">
    <location>
        <begin position="1"/>
        <end position="59"/>
    </location>
</feature>
<name>A0A392TTR3_9FABA</name>
<dbReference type="InterPro" id="IPR011009">
    <property type="entry name" value="Kinase-like_dom_sf"/>
</dbReference>
<evidence type="ECO:0000256" key="2">
    <source>
        <dbReference type="ARBA" id="ARBA00022840"/>
    </source>
</evidence>
<dbReference type="InterPro" id="IPR000719">
    <property type="entry name" value="Prot_kinase_dom"/>
</dbReference>
<dbReference type="GO" id="GO:0005886">
    <property type="term" value="C:plasma membrane"/>
    <property type="evidence" value="ECO:0007669"/>
    <property type="project" value="TreeGrafter"/>
</dbReference>
<dbReference type="Gene3D" id="1.10.510.10">
    <property type="entry name" value="Transferase(Phosphotransferase) domain 1"/>
    <property type="match status" value="1"/>
</dbReference>
<evidence type="ECO:0000313" key="5">
    <source>
        <dbReference type="Proteomes" id="UP000265520"/>
    </source>
</evidence>
<accession>A0A392TTR3</accession>
<dbReference type="GO" id="GO:0004674">
    <property type="term" value="F:protein serine/threonine kinase activity"/>
    <property type="evidence" value="ECO:0007669"/>
    <property type="project" value="TreeGrafter"/>
</dbReference>
<evidence type="ECO:0000256" key="1">
    <source>
        <dbReference type="ARBA" id="ARBA00022741"/>
    </source>
</evidence>
<keyword evidence="4" id="KW-0808">Transferase</keyword>
<comment type="caution">
    <text evidence="4">The sequence shown here is derived from an EMBL/GenBank/DDBJ whole genome shotgun (WGS) entry which is preliminary data.</text>
</comment>
<reference evidence="4 5" key="1">
    <citation type="journal article" date="2018" name="Front. Plant Sci.">
        <title>Red Clover (Trifolium pratense) and Zigzag Clover (T. medium) - A Picture of Genomic Similarities and Differences.</title>
        <authorList>
            <person name="Dluhosova J."/>
            <person name="Istvanek J."/>
            <person name="Nedelnik J."/>
            <person name="Repkova J."/>
        </authorList>
    </citation>
    <scope>NUCLEOTIDE SEQUENCE [LARGE SCALE GENOMIC DNA]</scope>
    <source>
        <strain evidence="5">cv. 10/8</strain>
        <tissue evidence="4">Leaf</tissue>
    </source>
</reference>
<keyword evidence="4" id="KW-0418">Kinase</keyword>
<protein>
    <submittedName>
        <fullName evidence="4">Wall-associated receptor kinase 2-like</fullName>
    </submittedName>
</protein>